<dbReference type="EMBL" id="QJRX01000014">
    <property type="protein sequence ID" value="PYC19542.1"/>
    <property type="molecule type" value="Genomic_DNA"/>
</dbReference>
<dbReference type="OrthoDB" id="6949835at2"/>
<protein>
    <submittedName>
        <fullName evidence="1">Uncharacterized protein</fullName>
    </submittedName>
</protein>
<dbReference type="RefSeq" id="WP_110684123.1">
    <property type="nucleotide sequence ID" value="NZ_QJRX01000014.1"/>
</dbReference>
<sequence>MPFKPLNQVSDLFFAIGDAIHAAGLGVDVANYDEFEGTVRHATVLIELERTTPAVKQNDGRYVHAVTVTLHGVVGRWRKHAALEAVNLATCLERLADSNRWGFQGRFCGLPEDMRSGPSMFQRGSDGYDAWAVTFRQSLAIGTDRALPEFGEAPSATAEVWQIEA</sequence>
<evidence type="ECO:0000313" key="1">
    <source>
        <dbReference type="EMBL" id="PYC19542.1"/>
    </source>
</evidence>
<comment type="caution">
    <text evidence="1">The sequence shown here is derived from an EMBL/GenBank/DDBJ whole genome shotgun (WGS) entry which is preliminary data.</text>
</comment>
<accession>A0A2V4KR79</accession>
<dbReference type="AlphaFoldDB" id="A0A2V4KR79"/>
<gene>
    <name evidence="1" type="ORF">DMO17_19390</name>
</gene>
<reference evidence="1 2" key="1">
    <citation type="submission" date="2018-06" db="EMBL/GenBank/DDBJ databases">
        <title>Pseudomonas diversity within urban Lake Michigan freshwaters.</title>
        <authorList>
            <person name="Batrich M."/>
            <person name="Hatzopoulos T."/>
            <person name="Putonti C."/>
        </authorList>
    </citation>
    <scope>NUCLEOTIDE SEQUENCE [LARGE SCALE GENOMIC DNA]</scope>
    <source>
        <strain evidence="1 2">MB-090714</strain>
    </source>
</reference>
<name>A0A2V4KR79_AQUAC</name>
<proteinExistence type="predicted"/>
<evidence type="ECO:0000313" key="2">
    <source>
        <dbReference type="Proteomes" id="UP000248146"/>
    </source>
</evidence>
<organism evidence="1 2">
    <name type="scientific">Aquipseudomonas alcaligenes</name>
    <name type="common">Pseudomonas alcaligenes</name>
    <dbReference type="NCBI Taxonomy" id="43263"/>
    <lineage>
        <taxon>Bacteria</taxon>
        <taxon>Pseudomonadati</taxon>
        <taxon>Pseudomonadota</taxon>
        <taxon>Gammaproteobacteria</taxon>
        <taxon>Pseudomonadales</taxon>
        <taxon>Pseudomonadaceae</taxon>
        <taxon>Aquipseudomonas</taxon>
    </lineage>
</organism>
<dbReference type="Proteomes" id="UP000248146">
    <property type="component" value="Unassembled WGS sequence"/>
</dbReference>